<dbReference type="GO" id="GO:0004222">
    <property type="term" value="F:metalloendopeptidase activity"/>
    <property type="evidence" value="ECO:0007669"/>
    <property type="project" value="TreeGrafter"/>
</dbReference>
<accession>A0A5N5IBC5</accession>
<dbReference type="GO" id="GO:0005739">
    <property type="term" value="C:mitochondrion"/>
    <property type="evidence" value="ECO:0007669"/>
    <property type="project" value="TreeGrafter"/>
</dbReference>
<dbReference type="InterPro" id="IPR011249">
    <property type="entry name" value="Metalloenz_LuxS/M16"/>
</dbReference>
<dbReference type="OrthoDB" id="10250783at2759"/>
<keyword evidence="2" id="KW-1185">Reference proteome</keyword>
<sequence>MPPTQSPRSPPGMYILPVPGVQDDVAKKLGFEKVSEEFIGDCNSNAVLLRHKKTGAQIMSLSNTHYFPNDTVSSLPKSLLFQVMQNDSTGVATILQQSVICGSRKYPLKRPFDELVLKSFSTYMYCKVMADRTYYSGNCTTIKELHNFVDLLLDAVFFPNCVEDIQIFWQQGLLMSLTTHPKIYLIKVGHLMHVPNSLVTYNFDHAGDPQIMPQLTFEDFKFVIGEPGYKRHDTGGISVDPVTSSVRCKKDPCAHIIGQGKVMAGRAEDLFKVIESSTPI</sequence>
<proteinExistence type="predicted"/>
<dbReference type="GO" id="GO:0046872">
    <property type="term" value="F:metal ion binding"/>
    <property type="evidence" value="ECO:0007669"/>
    <property type="project" value="InterPro"/>
</dbReference>
<dbReference type="SUPFAM" id="SSF63411">
    <property type="entry name" value="LuxS/MPP-like metallohydrolase"/>
    <property type="match status" value="1"/>
</dbReference>
<evidence type="ECO:0000313" key="1">
    <source>
        <dbReference type="EMBL" id="KAB2635802.1"/>
    </source>
</evidence>
<reference evidence="2" key="2">
    <citation type="submission" date="2019-10" db="EMBL/GenBank/DDBJ databases">
        <title>A de novo genome assembly of a pear dwarfing rootstock.</title>
        <authorList>
            <person name="Wang F."/>
            <person name="Wang J."/>
            <person name="Li S."/>
            <person name="Zhang Y."/>
            <person name="Fang M."/>
            <person name="Ma L."/>
            <person name="Zhao Y."/>
            <person name="Jiang S."/>
        </authorList>
    </citation>
    <scope>NUCLEOTIDE SEQUENCE [LARGE SCALE GENOMIC DNA]</scope>
</reference>
<dbReference type="GO" id="GO:0009507">
    <property type="term" value="C:chloroplast"/>
    <property type="evidence" value="ECO:0007669"/>
    <property type="project" value="TreeGrafter"/>
</dbReference>
<dbReference type="PANTHER" id="PTHR43016:SF13">
    <property type="entry name" value="PRESEQUENCE PROTEASE, MITOCHONDRIAL"/>
    <property type="match status" value="1"/>
</dbReference>
<reference evidence="1 2" key="1">
    <citation type="submission" date="2019-09" db="EMBL/GenBank/DDBJ databases">
        <authorList>
            <person name="Ou C."/>
        </authorList>
    </citation>
    <scope>NUCLEOTIDE SEQUENCE [LARGE SCALE GENOMIC DNA]</scope>
    <source>
        <strain evidence="1">S2</strain>
        <tissue evidence="1">Leaf</tissue>
    </source>
</reference>
<name>A0A5N5IBC5_9ROSA</name>
<dbReference type="Gene3D" id="3.30.830.10">
    <property type="entry name" value="Metalloenzyme, LuxS/M16 peptidase-like"/>
    <property type="match status" value="1"/>
</dbReference>
<comment type="caution">
    <text evidence="1">The sequence shown here is derived from an EMBL/GenBank/DDBJ whole genome shotgun (WGS) entry which is preliminary data.</text>
</comment>
<dbReference type="GO" id="GO:0016485">
    <property type="term" value="P:protein processing"/>
    <property type="evidence" value="ECO:0007669"/>
    <property type="project" value="TreeGrafter"/>
</dbReference>
<organism evidence="1 2">
    <name type="scientific">Pyrus ussuriensis x Pyrus communis</name>
    <dbReference type="NCBI Taxonomy" id="2448454"/>
    <lineage>
        <taxon>Eukaryota</taxon>
        <taxon>Viridiplantae</taxon>
        <taxon>Streptophyta</taxon>
        <taxon>Embryophyta</taxon>
        <taxon>Tracheophyta</taxon>
        <taxon>Spermatophyta</taxon>
        <taxon>Magnoliopsida</taxon>
        <taxon>eudicotyledons</taxon>
        <taxon>Gunneridae</taxon>
        <taxon>Pentapetalae</taxon>
        <taxon>rosids</taxon>
        <taxon>fabids</taxon>
        <taxon>Rosales</taxon>
        <taxon>Rosaceae</taxon>
        <taxon>Amygdaloideae</taxon>
        <taxon>Maleae</taxon>
        <taxon>Pyrus</taxon>
    </lineage>
</organism>
<reference evidence="1 2" key="3">
    <citation type="submission" date="2019-11" db="EMBL/GenBank/DDBJ databases">
        <title>A de novo genome assembly of a pear dwarfing rootstock.</title>
        <authorList>
            <person name="Wang F."/>
            <person name="Wang J."/>
            <person name="Li S."/>
            <person name="Zhang Y."/>
            <person name="Fang M."/>
            <person name="Ma L."/>
            <person name="Zhao Y."/>
            <person name="Jiang S."/>
        </authorList>
    </citation>
    <scope>NUCLEOTIDE SEQUENCE [LARGE SCALE GENOMIC DNA]</scope>
    <source>
        <strain evidence="1">S2</strain>
        <tissue evidence="1">Leaf</tissue>
    </source>
</reference>
<keyword evidence="1" id="KW-0378">Hydrolase</keyword>
<evidence type="ECO:0000313" key="2">
    <source>
        <dbReference type="Proteomes" id="UP000327157"/>
    </source>
</evidence>
<keyword evidence="1" id="KW-0645">Protease</keyword>
<gene>
    <name evidence="1" type="ORF">D8674_026336</name>
</gene>
<dbReference type="PANTHER" id="PTHR43016">
    <property type="entry name" value="PRESEQUENCE PROTEASE"/>
    <property type="match status" value="1"/>
</dbReference>
<dbReference type="Proteomes" id="UP000327157">
    <property type="component" value="Chromosome 5"/>
</dbReference>
<protein>
    <submittedName>
        <fullName evidence="1">Presequence protease 1</fullName>
    </submittedName>
</protein>
<dbReference type="EMBL" id="SMOL01000004">
    <property type="protein sequence ID" value="KAB2635802.1"/>
    <property type="molecule type" value="Genomic_DNA"/>
</dbReference>
<dbReference type="AlphaFoldDB" id="A0A5N5IBC5"/>